<accession>A0A381UMI5</accession>
<gene>
    <name evidence="1" type="ORF">METZ01_LOCUS82220</name>
</gene>
<evidence type="ECO:0008006" key="2">
    <source>
        <dbReference type="Google" id="ProtNLM"/>
    </source>
</evidence>
<sequence length="289" mass="33004">MLSQHQIDQFREDGFLVVENLLDLETVGVLRQRFECLFRGEFETGISPDEVNWQVGQSDPSLTRQICNGWKADSMIARTVLRRDLGREIAHLANWPGTRLFQDNLLWKPPGARPIGHHQDNAYVGWLKPQEIVSCWMALDDTQAQSGTLELIRGSHRWTYSQPDSNFHGPHRYREAMERAATIEGIAPDIVSIEIPCGGASFHHGWVWHGSGNNRTTSPRRALVLHGISSASEFVPERLNEGNGPIYGRYKRPDDEQLDDNHFPILWREDGYRTRDPCPSPEPHNQLAR</sequence>
<organism evidence="1">
    <name type="scientific">marine metagenome</name>
    <dbReference type="NCBI Taxonomy" id="408172"/>
    <lineage>
        <taxon>unclassified sequences</taxon>
        <taxon>metagenomes</taxon>
        <taxon>ecological metagenomes</taxon>
    </lineage>
</organism>
<dbReference type="SUPFAM" id="SSF51197">
    <property type="entry name" value="Clavaminate synthase-like"/>
    <property type="match status" value="1"/>
</dbReference>
<dbReference type="PANTHER" id="PTHR20883:SF46">
    <property type="entry name" value="PHYTANOYL-COA HYDROXYLASE"/>
    <property type="match status" value="1"/>
</dbReference>
<dbReference type="EMBL" id="UINC01006743">
    <property type="protein sequence ID" value="SVA29366.1"/>
    <property type="molecule type" value="Genomic_DNA"/>
</dbReference>
<dbReference type="Pfam" id="PF05721">
    <property type="entry name" value="PhyH"/>
    <property type="match status" value="1"/>
</dbReference>
<proteinExistence type="predicted"/>
<dbReference type="AlphaFoldDB" id="A0A381UMI5"/>
<dbReference type="PANTHER" id="PTHR20883">
    <property type="entry name" value="PHYTANOYL-COA DIOXYGENASE DOMAIN CONTAINING 1"/>
    <property type="match status" value="1"/>
</dbReference>
<evidence type="ECO:0000313" key="1">
    <source>
        <dbReference type="EMBL" id="SVA29366.1"/>
    </source>
</evidence>
<name>A0A381UMI5_9ZZZZ</name>
<reference evidence="1" key="1">
    <citation type="submission" date="2018-05" db="EMBL/GenBank/DDBJ databases">
        <authorList>
            <person name="Lanie J.A."/>
            <person name="Ng W.-L."/>
            <person name="Kazmierczak K.M."/>
            <person name="Andrzejewski T.M."/>
            <person name="Davidsen T.M."/>
            <person name="Wayne K.J."/>
            <person name="Tettelin H."/>
            <person name="Glass J.I."/>
            <person name="Rusch D."/>
            <person name="Podicherti R."/>
            <person name="Tsui H.-C.T."/>
            <person name="Winkler M.E."/>
        </authorList>
    </citation>
    <scope>NUCLEOTIDE SEQUENCE</scope>
</reference>
<dbReference type="InterPro" id="IPR008775">
    <property type="entry name" value="Phytyl_CoA_dOase-like"/>
</dbReference>
<protein>
    <recommendedName>
        <fullName evidence="2">Phytanoyl-CoA dioxygenase</fullName>
    </recommendedName>
</protein>
<dbReference type="Gene3D" id="2.60.120.620">
    <property type="entry name" value="q2cbj1_9rhob like domain"/>
    <property type="match status" value="1"/>
</dbReference>